<dbReference type="Proteomes" id="UP000215289">
    <property type="component" value="Unassembled WGS sequence"/>
</dbReference>
<name>A0A229X8D5_9EURO</name>
<feature type="region of interest" description="Disordered" evidence="1">
    <location>
        <begin position="170"/>
        <end position="236"/>
    </location>
</feature>
<comment type="caution">
    <text evidence="2">The sequence shown here is derived from an EMBL/GenBank/DDBJ whole genome shotgun (WGS) entry which is preliminary data.</text>
</comment>
<proteinExistence type="predicted"/>
<dbReference type="AlphaFoldDB" id="A0A229X8D5"/>
<reference evidence="2 3" key="1">
    <citation type="submission" date="2018-08" db="EMBL/GenBank/DDBJ databases">
        <title>Draft genome sequences of two Aspergillus turcosus clinical strains isolated from bronchoalveolar lavage fluid: one azole-susceptible and the other azole-resistant.</title>
        <authorList>
            <person name="Parent-Michaud M."/>
            <person name="Dufresne P.J."/>
            <person name="Fournier E."/>
            <person name="Martineau C."/>
            <person name="Moreira S."/>
            <person name="Perkins V."/>
            <person name="De Repentigny L."/>
            <person name="Dufresne S.F."/>
        </authorList>
    </citation>
    <scope>NUCLEOTIDE SEQUENCE [LARGE SCALE GENOMIC DNA]</scope>
    <source>
        <strain evidence="2">HMR AF 1038</strain>
    </source>
</reference>
<feature type="region of interest" description="Disordered" evidence="1">
    <location>
        <begin position="1"/>
        <end position="82"/>
    </location>
</feature>
<evidence type="ECO:0000313" key="2">
    <source>
        <dbReference type="EMBL" id="RLL96061.1"/>
    </source>
</evidence>
<feature type="compositionally biased region" description="Low complexity" evidence="1">
    <location>
        <begin position="210"/>
        <end position="226"/>
    </location>
</feature>
<dbReference type="OrthoDB" id="4716584at2759"/>
<organism evidence="2 3">
    <name type="scientific">Aspergillus turcosus</name>
    <dbReference type="NCBI Taxonomy" id="1245748"/>
    <lineage>
        <taxon>Eukaryota</taxon>
        <taxon>Fungi</taxon>
        <taxon>Dikarya</taxon>
        <taxon>Ascomycota</taxon>
        <taxon>Pezizomycotina</taxon>
        <taxon>Eurotiomycetes</taxon>
        <taxon>Eurotiomycetidae</taxon>
        <taxon>Eurotiales</taxon>
        <taxon>Aspergillaceae</taxon>
        <taxon>Aspergillus</taxon>
        <taxon>Aspergillus subgen. Fumigati</taxon>
    </lineage>
</organism>
<gene>
    <name evidence="2" type="ORF">CFD26_100839</name>
</gene>
<evidence type="ECO:0000313" key="3">
    <source>
        <dbReference type="Proteomes" id="UP000215289"/>
    </source>
</evidence>
<protein>
    <submittedName>
        <fullName evidence="2">Uncharacterized protein</fullName>
    </submittedName>
</protein>
<accession>A0A229X8D5</accession>
<keyword evidence="3" id="KW-1185">Reference proteome</keyword>
<evidence type="ECO:0000256" key="1">
    <source>
        <dbReference type="SAM" id="MobiDB-lite"/>
    </source>
</evidence>
<dbReference type="EMBL" id="NIDN02000125">
    <property type="protein sequence ID" value="RLL96061.1"/>
    <property type="molecule type" value="Genomic_DNA"/>
</dbReference>
<sequence>MSEQATKTSQRVRKFLPNVIETSSRSSRDRQFPPSAQASSVAQGVESAKPARTLIGPVSPHDLRSSEQWQGDSLIPNNIEDSDTRICGRSERQLTRGRVLHQSVESETKANRDRLPCPVSSSAAEKVVLQMQPCPRKFAPQLVETNKRSFRRKEKLRTLYEAPVQDYDNGFRTHGGNTTLRRREESRRHSFRVPDLPAIPSSCSDASDGSEMPSLSASPSVSSNPSAHRLKAENSRQTGCDGHMAEYFLSLAAQSVENQLKEQALAAFPNEQVYESVDHFAIDKDEDECSNEDSKNALLHVSRRESSVDLPWELEHMRRHKEDAEMRDRAMAGTKGTRLSAAIFNPRQYYNGIDNGCWRGNYEPDLSRHFSRPPMLGDDLVFPQSLSPEATICVESAMILVFGVHNLIVCMMMQLLVSGRGHVAITSMLNSLKDL</sequence>